<dbReference type="InterPro" id="IPR050927">
    <property type="entry name" value="TRPM"/>
</dbReference>
<dbReference type="Proteomes" id="UP000683360">
    <property type="component" value="Unassembled WGS sequence"/>
</dbReference>
<dbReference type="Pfam" id="PF18139">
    <property type="entry name" value="LSDAT_euk"/>
    <property type="match status" value="1"/>
</dbReference>
<organism evidence="2 3">
    <name type="scientific">Mytilus edulis</name>
    <name type="common">Blue mussel</name>
    <dbReference type="NCBI Taxonomy" id="6550"/>
    <lineage>
        <taxon>Eukaryota</taxon>
        <taxon>Metazoa</taxon>
        <taxon>Spiralia</taxon>
        <taxon>Lophotrochozoa</taxon>
        <taxon>Mollusca</taxon>
        <taxon>Bivalvia</taxon>
        <taxon>Autobranchia</taxon>
        <taxon>Pteriomorphia</taxon>
        <taxon>Mytilida</taxon>
        <taxon>Mytiloidea</taxon>
        <taxon>Mytilidae</taxon>
        <taxon>Mytilinae</taxon>
        <taxon>Mytilus</taxon>
    </lineage>
</organism>
<dbReference type="AlphaFoldDB" id="A0A8S3RXW1"/>
<name>A0A8S3RXW1_MYTED</name>
<dbReference type="GO" id="GO:0099604">
    <property type="term" value="F:ligand-gated calcium channel activity"/>
    <property type="evidence" value="ECO:0007669"/>
    <property type="project" value="TreeGrafter"/>
</dbReference>
<feature type="domain" description="TRPM SLOG" evidence="1">
    <location>
        <begin position="31"/>
        <end position="200"/>
    </location>
</feature>
<dbReference type="GO" id="GO:0005886">
    <property type="term" value="C:plasma membrane"/>
    <property type="evidence" value="ECO:0007669"/>
    <property type="project" value="TreeGrafter"/>
</dbReference>
<evidence type="ECO:0000313" key="2">
    <source>
        <dbReference type="EMBL" id="CAG2213609.1"/>
    </source>
</evidence>
<reference evidence="2" key="1">
    <citation type="submission" date="2021-03" db="EMBL/GenBank/DDBJ databases">
        <authorList>
            <person name="Bekaert M."/>
        </authorList>
    </citation>
    <scope>NUCLEOTIDE SEQUENCE</scope>
</reference>
<dbReference type="PANTHER" id="PTHR13800:SF12">
    <property type="entry name" value="TRANSIENT RECEPTOR POTENTIAL CATION CHANNEL SUBFAMILY M MEMBER-LIKE 2"/>
    <property type="match status" value="1"/>
</dbReference>
<accession>A0A8S3RXW1</accession>
<comment type="caution">
    <text evidence="2">The sequence shown here is derived from an EMBL/GenBank/DDBJ whole genome shotgun (WGS) entry which is preliminary data.</text>
</comment>
<evidence type="ECO:0000259" key="1">
    <source>
        <dbReference type="Pfam" id="PF18139"/>
    </source>
</evidence>
<gene>
    <name evidence="2" type="ORF">MEDL_27524</name>
</gene>
<dbReference type="OrthoDB" id="10050890at2759"/>
<dbReference type="InterPro" id="IPR041491">
    <property type="entry name" value="TRPM_SLOG"/>
</dbReference>
<evidence type="ECO:0000313" key="3">
    <source>
        <dbReference type="Proteomes" id="UP000683360"/>
    </source>
</evidence>
<keyword evidence="3" id="KW-1185">Reference proteome</keyword>
<protein>
    <recommendedName>
        <fullName evidence="1">TRPM SLOG domain-containing protein</fullName>
    </recommendedName>
</protein>
<dbReference type="EMBL" id="CAJPWZ010001375">
    <property type="protein sequence ID" value="CAG2213609.1"/>
    <property type="molecule type" value="Genomic_DNA"/>
</dbReference>
<proteinExistence type="predicted"/>
<dbReference type="PANTHER" id="PTHR13800">
    <property type="entry name" value="TRANSIENT RECEPTOR POTENTIAL CATION CHANNEL, SUBFAMILY M, MEMBER 6"/>
    <property type="match status" value="1"/>
</dbReference>
<sequence>MFNGKNDHQNKVYDTHCISIIEGTIIHIVLQYIDLTRKDKKTKTLLLEDLPLRWQMPAPQAVLSITGIDHQFDIKDKYSLKRDLIDAVISTGSWVVTCGTELGVVRFIEEAINAHVAMKKLHIPIVGILSKRVNKEMIKEQKPKETISIKKRNETNWNTIPCYSTNEVLDPIHTQFIFTDDPNGNPIGSDEACREAYEHFYPPSTPKNRVFYSPSIYNELNVYNNASFKRDSNHASTTLSESKTKNRKDIKELIDEYFEEESEELRNKATETATNCLLNINLFKNDNNKKKYFLALKYSFNELVEHVDYMPIADQGRLKLQLNGLREEFNNVHFERVNKKPYFLTLKESFDKLLKQMSVDDYKKSKFKMKFKEIEIEFDDMEIVNEKEMVELENEIHKEMTKGANKFLIFLYNQFKDDVSQLKEANKANYCMDKNKVKYFTNVSTSLTKVMESMEVEFGKDKEEKTFRMTIQELVDENEKDGVSELFQSTLIANRTDFVILMLDKIEHMSAFVLGYLPNVFRLCIDTDDDAVIQLIDQIQLERKETTAQKERNYS</sequence>